<evidence type="ECO:0000313" key="3">
    <source>
        <dbReference type="EMBL" id="ABC34812.1"/>
    </source>
</evidence>
<dbReference type="Pfam" id="PF00797">
    <property type="entry name" value="Acetyltransf_2"/>
    <property type="match status" value="1"/>
</dbReference>
<gene>
    <name evidence="3" type="ordered locus">BTH_II1481</name>
</gene>
<dbReference type="PRINTS" id="PR01543">
    <property type="entry name" value="ANATRNSFRASE"/>
</dbReference>
<dbReference type="AlphaFoldDB" id="Q2T572"/>
<comment type="similarity">
    <text evidence="1 2">Belongs to the arylamine N-acetyltransferase family.</text>
</comment>
<protein>
    <submittedName>
        <fullName evidence="3">N-hydroxyarylamine O-acetyltransferase</fullName>
    </submittedName>
</protein>
<dbReference type="Proteomes" id="UP000001930">
    <property type="component" value="Chromosome II"/>
</dbReference>
<accession>Q2T572</accession>
<dbReference type="Gene3D" id="3.30.2140.10">
    <property type="entry name" value="Arylamine N-acetyltransferase"/>
    <property type="match status" value="1"/>
</dbReference>
<keyword evidence="4" id="KW-1185">Reference proteome</keyword>
<evidence type="ECO:0000256" key="2">
    <source>
        <dbReference type="RuleBase" id="RU003452"/>
    </source>
</evidence>
<dbReference type="PANTHER" id="PTHR11786">
    <property type="entry name" value="N-HYDROXYARYLAMINE O-ACETYLTRANSFERASE"/>
    <property type="match status" value="1"/>
</dbReference>
<dbReference type="HOGENOM" id="CLU_049918_1_1_4"/>
<dbReference type="GO" id="GO:0016407">
    <property type="term" value="F:acetyltransferase activity"/>
    <property type="evidence" value="ECO:0007669"/>
    <property type="project" value="InterPro"/>
</dbReference>
<dbReference type="InterPro" id="IPR001447">
    <property type="entry name" value="Arylamine_N-AcTrfase"/>
</dbReference>
<sequence length="300" mass="33399">MAFRHHPFALMRDAVDLSRYFARIGYRGAAEPTLDVLRQLQLLHPQSIPFENLDPFTGARVALDLESVVGKLIGQRRGGYCFEQNKLFYTVLVQLGFRVTPLIARVRWQRSPEQSTPQTHMLLRIDLDGDTWFADVGFGSTTPTAPLRHDPNVEQPTPHGTFRVVDAPVAGELEIECDTANGWHPLYRFSLKPVEWVDYEVANWYTSRHPDSFFTHDLIVCRILPDARALLYNDALTLRTADGAAQTIRLTDADAWAACVCERLGVDLSGFDAAALYARAAARADETAAAAGRRDGGATT</sequence>
<evidence type="ECO:0000313" key="4">
    <source>
        <dbReference type="Proteomes" id="UP000001930"/>
    </source>
</evidence>
<organism evidence="3 4">
    <name type="scientific">Burkholderia thailandensis (strain ATCC 700388 / DSM 13276 / CCUG 48851 / CIP 106301 / E264)</name>
    <dbReference type="NCBI Taxonomy" id="271848"/>
    <lineage>
        <taxon>Bacteria</taxon>
        <taxon>Pseudomonadati</taxon>
        <taxon>Pseudomonadota</taxon>
        <taxon>Betaproteobacteria</taxon>
        <taxon>Burkholderiales</taxon>
        <taxon>Burkholderiaceae</taxon>
        <taxon>Burkholderia</taxon>
        <taxon>pseudomallei group</taxon>
    </lineage>
</organism>
<dbReference type="InterPro" id="IPR038765">
    <property type="entry name" value="Papain-like_cys_pep_sf"/>
</dbReference>
<dbReference type="EMBL" id="CP000085">
    <property type="protein sequence ID" value="ABC34812.1"/>
    <property type="molecule type" value="Genomic_DNA"/>
</dbReference>
<dbReference type="KEGG" id="bte:BTH_II1481"/>
<name>Q2T572_BURTA</name>
<dbReference type="PANTHER" id="PTHR11786:SF0">
    <property type="entry name" value="ARYLAMINE N-ACETYLTRANSFERASE 4-RELATED"/>
    <property type="match status" value="1"/>
</dbReference>
<reference evidence="3 4" key="1">
    <citation type="journal article" date="2005" name="BMC Genomics">
        <title>Bacterial genome adaptation to niches: divergence of the potential virulence genes in three Burkholderia species of different survival strategies.</title>
        <authorList>
            <person name="Kim H.S."/>
            <person name="Schell M.A."/>
            <person name="Yu Y."/>
            <person name="Ulrich R.L."/>
            <person name="Sarria S.H."/>
            <person name="Nierman W.C."/>
            <person name="DeShazer D."/>
        </authorList>
    </citation>
    <scope>NUCLEOTIDE SEQUENCE [LARGE SCALE GENOMIC DNA]</scope>
    <source>
        <strain evidence="4">ATCC 700388 / DSM 13276 / CCUG 48851 / CIP 106301 / E264</strain>
    </source>
</reference>
<evidence type="ECO:0000256" key="1">
    <source>
        <dbReference type="ARBA" id="ARBA00006547"/>
    </source>
</evidence>
<dbReference type="SUPFAM" id="SSF54001">
    <property type="entry name" value="Cysteine proteinases"/>
    <property type="match status" value="1"/>
</dbReference>
<dbReference type="Gene3D" id="2.40.128.150">
    <property type="entry name" value="Cysteine proteinases"/>
    <property type="match status" value="1"/>
</dbReference>
<proteinExistence type="inferred from homology"/>